<dbReference type="OrthoDB" id="9796171at2"/>
<sequence length="150" mass="17686">MNWIIKAFNELEVEELYDIITQRNDVFIMEQNCIYQDCDGKDKKSYHLYLEHAGEIIAYIRIVNKGVSYEEVSLGRVLVNRKHRGQEYGKDLMTKAIEFVEQTMGECAIRISAQSYLIRFYESFGFKVVSDEYMEDGIPHTEMLYLREDA</sequence>
<dbReference type="Proteomes" id="UP000094296">
    <property type="component" value="Unassembled WGS sequence"/>
</dbReference>
<gene>
    <name evidence="2" type="ORF">BHF68_11410</name>
</gene>
<dbReference type="CDD" id="cd04301">
    <property type="entry name" value="NAT_SF"/>
    <property type="match status" value="1"/>
</dbReference>
<dbReference type="RefSeq" id="WP_069644273.1">
    <property type="nucleotide sequence ID" value="NZ_MIJE01000035.1"/>
</dbReference>
<dbReference type="InterPro" id="IPR016181">
    <property type="entry name" value="Acyl_CoA_acyltransferase"/>
</dbReference>
<keyword evidence="3" id="KW-1185">Reference proteome</keyword>
<evidence type="ECO:0000313" key="2">
    <source>
        <dbReference type="EMBL" id="OEF95707.1"/>
    </source>
</evidence>
<dbReference type="InterPro" id="IPR000182">
    <property type="entry name" value="GNAT_dom"/>
</dbReference>
<evidence type="ECO:0000313" key="3">
    <source>
        <dbReference type="Proteomes" id="UP000094296"/>
    </source>
</evidence>
<reference evidence="2 3" key="1">
    <citation type="submission" date="2016-09" db="EMBL/GenBank/DDBJ databases">
        <title>Draft genome sequence for the type strain of Desulfuribacillus alkaliarsenatis AHT28, an obligately anaerobic, sulfidogenic bacterium isolated from Russian soda lake sediments.</title>
        <authorList>
            <person name="Abin C.A."/>
            <person name="Hollibaugh J.T."/>
        </authorList>
    </citation>
    <scope>NUCLEOTIDE SEQUENCE [LARGE SCALE GENOMIC DNA]</scope>
    <source>
        <strain evidence="2 3">AHT28</strain>
    </source>
</reference>
<dbReference type="SUPFAM" id="SSF55729">
    <property type="entry name" value="Acyl-CoA N-acyltransferases (Nat)"/>
    <property type="match status" value="1"/>
</dbReference>
<organism evidence="2 3">
    <name type="scientific">Desulfuribacillus alkaliarsenatis</name>
    <dbReference type="NCBI Taxonomy" id="766136"/>
    <lineage>
        <taxon>Bacteria</taxon>
        <taxon>Bacillati</taxon>
        <taxon>Bacillota</taxon>
        <taxon>Desulfuribacillia</taxon>
        <taxon>Desulfuribacillales</taxon>
        <taxon>Desulfuribacillaceae</taxon>
        <taxon>Desulfuribacillus</taxon>
    </lineage>
</organism>
<comment type="caution">
    <text evidence="2">The sequence shown here is derived from an EMBL/GenBank/DDBJ whole genome shotgun (WGS) entry which is preliminary data.</text>
</comment>
<dbReference type="STRING" id="766136.BHF68_11410"/>
<dbReference type="Pfam" id="PF13673">
    <property type="entry name" value="Acetyltransf_10"/>
    <property type="match status" value="1"/>
</dbReference>
<dbReference type="EMBL" id="MIJE01000035">
    <property type="protein sequence ID" value="OEF95707.1"/>
    <property type="molecule type" value="Genomic_DNA"/>
</dbReference>
<keyword evidence="2" id="KW-0808">Transferase</keyword>
<feature type="domain" description="N-acetyltransferase" evidence="1">
    <location>
        <begin position="6"/>
        <end position="150"/>
    </location>
</feature>
<dbReference type="AlphaFoldDB" id="A0A1E5FZ39"/>
<dbReference type="PROSITE" id="PS51186">
    <property type="entry name" value="GNAT"/>
    <property type="match status" value="1"/>
</dbReference>
<protein>
    <submittedName>
        <fullName evidence="2">GNAT family N-acetyltransferase</fullName>
    </submittedName>
</protein>
<dbReference type="GO" id="GO:0016747">
    <property type="term" value="F:acyltransferase activity, transferring groups other than amino-acyl groups"/>
    <property type="evidence" value="ECO:0007669"/>
    <property type="project" value="InterPro"/>
</dbReference>
<accession>A0A1E5FZ39</accession>
<dbReference type="Gene3D" id="3.40.630.30">
    <property type="match status" value="1"/>
</dbReference>
<proteinExistence type="predicted"/>
<evidence type="ECO:0000259" key="1">
    <source>
        <dbReference type="PROSITE" id="PS51186"/>
    </source>
</evidence>
<name>A0A1E5FZ39_9FIRM</name>